<keyword evidence="3" id="KW-1185">Reference proteome</keyword>
<reference evidence="2 3" key="1">
    <citation type="journal article" date="2014" name="PLoS Genet.">
        <title>Phylogenetically driven sequencing of extremely halophilic archaea reveals strategies for static and dynamic osmo-response.</title>
        <authorList>
            <person name="Becker E.A."/>
            <person name="Seitzer P.M."/>
            <person name="Tritt A."/>
            <person name="Larsen D."/>
            <person name="Krusor M."/>
            <person name="Yao A.I."/>
            <person name="Wu D."/>
            <person name="Madern D."/>
            <person name="Eisen J.A."/>
            <person name="Darling A.E."/>
            <person name="Facciotti M.T."/>
        </authorList>
    </citation>
    <scope>NUCLEOTIDE SEQUENCE [LARGE SCALE GENOMIC DNA]</scope>
    <source>
        <strain evidence="2 3">JCM 10879</strain>
    </source>
</reference>
<protein>
    <submittedName>
        <fullName evidence="2">Carboxymuconolactone decarboxylase</fullName>
    </submittedName>
</protein>
<dbReference type="InterPro" id="IPR029032">
    <property type="entry name" value="AhpD-like"/>
</dbReference>
<dbReference type="EMBL" id="AOMA01000171">
    <property type="protein sequence ID" value="EMA30583.1"/>
    <property type="molecule type" value="Genomic_DNA"/>
</dbReference>
<evidence type="ECO:0000313" key="2">
    <source>
        <dbReference type="EMBL" id="EMA30583.1"/>
    </source>
</evidence>
<feature type="compositionally biased region" description="Low complexity" evidence="1">
    <location>
        <begin position="118"/>
        <end position="147"/>
    </location>
</feature>
<comment type="caution">
    <text evidence="2">The sequence shown here is derived from an EMBL/GenBank/DDBJ whole genome shotgun (WGS) entry which is preliminary data.</text>
</comment>
<accession>M0LBU0</accession>
<dbReference type="RefSeq" id="WP_006674179.1">
    <property type="nucleotide sequence ID" value="NZ_AOMA01000171.1"/>
</dbReference>
<name>M0LBU0_9EURY</name>
<feature type="compositionally biased region" description="Polar residues" evidence="1">
    <location>
        <begin position="105"/>
        <end position="117"/>
    </location>
</feature>
<dbReference type="SUPFAM" id="SSF69118">
    <property type="entry name" value="AhpD-like"/>
    <property type="match status" value="1"/>
</dbReference>
<dbReference type="Gene3D" id="1.20.1290.10">
    <property type="entry name" value="AhpD-like"/>
    <property type="match status" value="1"/>
</dbReference>
<dbReference type="Proteomes" id="UP000011607">
    <property type="component" value="Unassembled WGS sequence"/>
</dbReference>
<dbReference type="AlphaFoldDB" id="M0LBU0"/>
<feature type="region of interest" description="Disordered" evidence="1">
    <location>
        <begin position="87"/>
        <end position="147"/>
    </location>
</feature>
<feature type="compositionally biased region" description="Polar residues" evidence="1">
    <location>
        <begin position="89"/>
        <end position="99"/>
    </location>
</feature>
<organism evidence="2 3">
    <name type="scientific">Halobiforma nitratireducens JCM 10879</name>
    <dbReference type="NCBI Taxonomy" id="1227454"/>
    <lineage>
        <taxon>Archaea</taxon>
        <taxon>Methanobacteriati</taxon>
        <taxon>Methanobacteriota</taxon>
        <taxon>Stenosarchaea group</taxon>
        <taxon>Halobacteria</taxon>
        <taxon>Halobacteriales</taxon>
        <taxon>Natrialbaceae</taxon>
        <taxon>Halobiforma</taxon>
    </lineage>
</organism>
<dbReference type="eggNOG" id="arCOG08934">
    <property type="taxonomic scope" value="Archaea"/>
</dbReference>
<gene>
    <name evidence="2" type="ORF">C446_16495</name>
</gene>
<evidence type="ECO:0000313" key="3">
    <source>
        <dbReference type="Proteomes" id="UP000011607"/>
    </source>
</evidence>
<sequence>MARTEYADPEDLPPEKRSLLDTLSEKDDEDAAVDHRLEGGTLNVYRTMGCNVALLEAFREYGSTVWREGGLSPHQREFVILATAYHPTRPTSGTSTPASPWTKASPPNRSSQSRARNSTASSQNWPPSSSTSGSSWTERSTTTITRR</sequence>
<evidence type="ECO:0000256" key="1">
    <source>
        <dbReference type="SAM" id="MobiDB-lite"/>
    </source>
</evidence>
<proteinExistence type="predicted"/>